<gene>
    <name evidence="1" type="ORF">S12H4_38267</name>
</gene>
<dbReference type="AlphaFoldDB" id="X1SCR6"/>
<reference evidence="1" key="1">
    <citation type="journal article" date="2014" name="Front. Microbiol.">
        <title>High frequency of phylogenetically diverse reductive dehalogenase-homologous genes in deep subseafloor sedimentary metagenomes.</title>
        <authorList>
            <person name="Kawai M."/>
            <person name="Futagami T."/>
            <person name="Toyoda A."/>
            <person name="Takaki Y."/>
            <person name="Nishi S."/>
            <person name="Hori S."/>
            <person name="Arai W."/>
            <person name="Tsubouchi T."/>
            <person name="Morono Y."/>
            <person name="Uchiyama I."/>
            <person name="Ito T."/>
            <person name="Fujiyama A."/>
            <person name="Inagaki F."/>
            <person name="Takami H."/>
        </authorList>
    </citation>
    <scope>NUCLEOTIDE SEQUENCE</scope>
    <source>
        <strain evidence="1">Expedition CK06-06</strain>
    </source>
</reference>
<feature type="non-terminal residue" evidence="1">
    <location>
        <position position="65"/>
    </location>
</feature>
<name>X1SCR6_9ZZZZ</name>
<evidence type="ECO:0000313" key="1">
    <source>
        <dbReference type="EMBL" id="GAI90817.1"/>
    </source>
</evidence>
<organism evidence="1">
    <name type="scientific">marine sediment metagenome</name>
    <dbReference type="NCBI Taxonomy" id="412755"/>
    <lineage>
        <taxon>unclassified sequences</taxon>
        <taxon>metagenomes</taxon>
        <taxon>ecological metagenomes</taxon>
    </lineage>
</organism>
<sequence>MYSYISNPCNKLKEHLENTMPERYTWQNYLDGKLHIDHIKPKSVFSFTKPKDIGFKRCWALDNLQ</sequence>
<proteinExistence type="predicted"/>
<accession>X1SCR6</accession>
<dbReference type="EMBL" id="BARW01023016">
    <property type="protein sequence ID" value="GAI90817.1"/>
    <property type="molecule type" value="Genomic_DNA"/>
</dbReference>
<protein>
    <submittedName>
        <fullName evidence="1">Uncharacterized protein</fullName>
    </submittedName>
</protein>
<comment type="caution">
    <text evidence="1">The sequence shown here is derived from an EMBL/GenBank/DDBJ whole genome shotgun (WGS) entry which is preliminary data.</text>
</comment>